<feature type="signal peptide" evidence="1">
    <location>
        <begin position="1"/>
        <end position="17"/>
    </location>
</feature>
<evidence type="ECO:0000256" key="1">
    <source>
        <dbReference type="SAM" id="SignalP"/>
    </source>
</evidence>
<dbReference type="InParanoid" id="A0A251SB98"/>
<feature type="chain" id="PRO_5041059638" evidence="1">
    <location>
        <begin position="18"/>
        <end position="54"/>
    </location>
</feature>
<reference evidence="3" key="2">
    <citation type="submission" date="2017-02" db="EMBL/GenBank/DDBJ databases">
        <title>Sunflower complete genome.</title>
        <authorList>
            <person name="Langlade N."/>
            <person name="Munos S."/>
        </authorList>
    </citation>
    <scope>NUCLEOTIDE SEQUENCE [LARGE SCALE GENOMIC DNA]</scope>
    <source>
        <tissue evidence="3">Leaves</tissue>
    </source>
</reference>
<reference evidence="2 4" key="1">
    <citation type="journal article" date="2017" name="Nature">
        <title>The sunflower genome provides insights into oil metabolism, flowering and Asterid evolution.</title>
        <authorList>
            <person name="Badouin H."/>
            <person name="Gouzy J."/>
            <person name="Grassa C.J."/>
            <person name="Murat F."/>
            <person name="Staton S.E."/>
            <person name="Cottret L."/>
            <person name="Lelandais-Briere C."/>
            <person name="Owens G.L."/>
            <person name="Carrere S."/>
            <person name="Mayjonade B."/>
            <person name="Legrand L."/>
            <person name="Gill N."/>
            <person name="Kane N.C."/>
            <person name="Bowers J.E."/>
            <person name="Hubner S."/>
            <person name="Bellec A."/>
            <person name="Berard A."/>
            <person name="Berges H."/>
            <person name="Blanchet N."/>
            <person name="Boniface M.C."/>
            <person name="Brunel D."/>
            <person name="Catrice O."/>
            <person name="Chaidir N."/>
            <person name="Claudel C."/>
            <person name="Donnadieu C."/>
            <person name="Faraut T."/>
            <person name="Fievet G."/>
            <person name="Helmstetter N."/>
            <person name="King M."/>
            <person name="Knapp S.J."/>
            <person name="Lai Z."/>
            <person name="Le Paslier M.C."/>
            <person name="Lippi Y."/>
            <person name="Lorenzon L."/>
            <person name="Mandel J.R."/>
            <person name="Marage G."/>
            <person name="Marchand G."/>
            <person name="Marquand E."/>
            <person name="Bret-Mestries E."/>
            <person name="Morien E."/>
            <person name="Nambeesan S."/>
            <person name="Nguyen T."/>
            <person name="Pegot-Espagnet P."/>
            <person name="Pouilly N."/>
            <person name="Raftis F."/>
            <person name="Sallet E."/>
            <person name="Schiex T."/>
            <person name="Thomas J."/>
            <person name="Vandecasteele C."/>
            <person name="Vares D."/>
            <person name="Vear F."/>
            <person name="Vautrin S."/>
            <person name="Crespi M."/>
            <person name="Mangin B."/>
            <person name="Burke J.M."/>
            <person name="Salse J."/>
            <person name="Munos S."/>
            <person name="Vincourt P."/>
            <person name="Rieseberg L.H."/>
            <person name="Langlade N.B."/>
        </authorList>
    </citation>
    <scope>NUCLEOTIDE SEQUENCE [LARGE SCALE GENOMIC DNA]</scope>
    <source>
        <strain evidence="4">cv. SF193</strain>
        <tissue evidence="2">Leaves</tissue>
    </source>
</reference>
<gene>
    <name evidence="3" type="ORF">HannXRQ_Chr15g0487291</name>
    <name evidence="2" type="ORF">HanXRQr2_Chr15g0708411</name>
</gene>
<name>A0A251SB98_HELAN</name>
<sequence>MMIFFHHLRFWIRFIGAELFNAAPSDQKLSCAPTFGPDFASEYTAPSLDLGPLE</sequence>
<keyword evidence="4" id="KW-1185">Reference proteome</keyword>
<accession>A0A251SB98</accession>
<dbReference type="Proteomes" id="UP000215914">
    <property type="component" value="Chromosome 15"/>
</dbReference>
<evidence type="ECO:0000313" key="2">
    <source>
        <dbReference type="EMBL" id="KAF5765845.1"/>
    </source>
</evidence>
<dbReference type="EMBL" id="MNCJ02000330">
    <property type="protein sequence ID" value="KAF5765845.1"/>
    <property type="molecule type" value="Genomic_DNA"/>
</dbReference>
<evidence type="ECO:0000313" key="3">
    <source>
        <dbReference type="EMBL" id="OTF95822.1"/>
    </source>
</evidence>
<organism evidence="3 4">
    <name type="scientific">Helianthus annuus</name>
    <name type="common">Common sunflower</name>
    <dbReference type="NCBI Taxonomy" id="4232"/>
    <lineage>
        <taxon>Eukaryota</taxon>
        <taxon>Viridiplantae</taxon>
        <taxon>Streptophyta</taxon>
        <taxon>Embryophyta</taxon>
        <taxon>Tracheophyta</taxon>
        <taxon>Spermatophyta</taxon>
        <taxon>Magnoliopsida</taxon>
        <taxon>eudicotyledons</taxon>
        <taxon>Gunneridae</taxon>
        <taxon>Pentapetalae</taxon>
        <taxon>asterids</taxon>
        <taxon>campanulids</taxon>
        <taxon>Asterales</taxon>
        <taxon>Asteraceae</taxon>
        <taxon>Asteroideae</taxon>
        <taxon>Heliantheae alliance</taxon>
        <taxon>Heliantheae</taxon>
        <taxon>Helianthus</taxon>
    </lineage>
</organism>
<dbReference type="Gramene" id="mRNA:HanXRQr2_Chr15g0708411">
    <property type="protein sequence ID" value="mRNA:HanXRQr2_Chr15g0708411"/>
    <property type="gene ID" value="HanXRQr2_Chr15g0708411"/>
</dbReference>
<proteinExistence type="predicted"/>
<dbReference type="AlphaFoldDB" id="A0A251SB98"/>
<reference evidence="2" key="3">
    <citation type="submission" date="2020-06" db="EMBL/GenBank/DDBJ databases">
        <title>Helianthus annuus Genome sequencing and assembly Release 2.</title>
        <authorList>
            <person name="Gouzy J."/>
            <person name="Langlade N."/>
            <person name="Munos S."/>
        </authorList>
    </citation>
    <scope>NUCLEOTIDE SEQUENCE</scope>
    <source>
        <tissue evidence="2">Leaves</tissue>
    </source>
</reference>
<keyword evidence="1" id="KW-0732">Signal</keyword>
<evidence type="ECO:0000313" key="4">
    <source>
        <dbReference type="Proteomes" id="UP000215914"/>
    </source>
</evidence>
<dbReference type="EMBL" id="CM007904">
    <property type="protein sequence ID" value="OTF95822.1"/>
    <property type="molecule type" value="Genomic_DNA"/>
</dbReference>
<protein>
    <submittedName>
        <fullName evidence="3">Uncharacterized protein</fullName>
    </submittedName>
</protein>